<evidence type="ECO:0008006" key="4">
    <source>
        <dbReference type="Google" id="ProtNLM"/>
    </source>
</evidence>
<comment type="caution">
    <text evidence="2">The sequence shown here is derived from an EMBL/GenBank/DDBJ whole genome shotgun (WGS) entry which is preliminary data.</text>
</comment>
<feature type="coiled-coil region" evidence="1">
    <location>
        <begin position="121"/>
        <end position="176"/>
    </location>
</feature>
<dbReference type="RefSeq" id="WP_256612780.1">
    <property type="nucleotide sequence ID" value="NZ_JANIBM010000054.1"/>
</dbReference>
<dbReference type="EMBL" id="JANIBM010000054">
    <property type="protein sequence ID" value="MCQ8183557.1"/>
    <property type="molecule type" value="Genomic_DNA"/>
</dbReference>
<dbReference type="Proteomes" id="UP001524569">
    <property type="component" value="Unassembled WGS sequence"/>
</dbReference>
<sequence length="193" mass="22026">MQIFLAFVLAFTPLSQLQDADFQKITYRFDIYIQYFSTAESSNLAPIHNGGLLLMASAKRTTAWHNGTCSGRQTMLLNPKPLIFITLCQLTACTSDTVIKPQSWAQAVQTAESRDAHLRLANHYEDIARTLEADAQEEREMLEQYLAKPWKYGKRIQDLKSQAEAMIRDLAKAADESRHLADYHRQMAAEERD</sequence>
<name>A0ABT1UMU4_9GAMM</name>
<keyword evidence="3" id="KW-1185">Reference proteome</keyword>
<gene>
    <name evidence="2" type="ORF">NP603_20775</name>
</gene>
<accession>A0ABT1UMU4</accession>
<keyword evidence="1" id="KW-0175">Coiled coil</keyword>
<evidence type="ECO:0000313" key="3">
    <source>
        <dbReference type="Proteomes" id="UP001524569"/>
    </source>
</evidence>
<protein>
    <recommendedName>
        <fullName evidence="4">DUF4398 domain-containing protein</fullName>
    </recommendedName>
</protein>
<proteinExistence type="predicted"/>
<reference evidence="2 3" key="1">
    <citation type="submission" date="2022-07" db="EMBL/GenBank/DDBJ databases">
        <title>Methylomonas rivi sp. nov., Methylomonas rosea sp. nov., Methylomonas aureus sp. nov. and Methylomonas subterranea sp. nov., four novel methanotrophs isolated from a freshwater creek and the deep terrestrial subsurface.</title>
        <authorList>
            <person name="Abin C."/>
            <person name="Sankaranarayanan K."/>
            <person name="Garner C."/>
            <person name="Sindelar R."/>
            <person name="Kotary K."/>
            <person name="Garner R."/>
            <person name="Barclay S."/>
            <person name="Lawson P."/>
            <person name="Krumholz L."/>
        </authorList>
    </citation>
    <scope>NUCLEOTIDE SEQUENCE [LARGE SCALE GENOMIC DNA]</scope>
    <source>
        <strain evidence="2 3">SURF-1</strain>
    </source>
</reference>
<organism evidence="2 3">
    <name type="scientific">Methylomonas aurea</name>
    <dbReference type="NCBI Taxonomy" id="2952224"/>
    <lineage>
        <taxon>Bacteria</taxon>
        <taxon>Pseudomonadati</taxon>
        <taxon>Pseudomonadota</taxon>
        <taxon>Gammaproteobacteria</taxon>
        <taxon>Methylococcales</taxon>
        <taxon>Methylococcaceae</taxon>
        <taxon>Methylomonas</taxon>
    </lineage>
</organism>
<evidence type="ECO:0000313" key="2">
    <source>
        <dbReference type="EMBL" id="MCQ8183557.1"/>
    </source>
</evidence>
<evidence type="ECO:0000256" key="1">
    <source>
        <dbReference type="SAM" id="Coils"/>
    </source>
</evidence>